<evidence type="ECO:0000259" key="5">
    <source>
        <dbReference type="PROSITE" id="PS50931"/>
    </source>
</evidence>
<accession>T0I2J6</accession>
<dbReference type="RefSeq" id="WP_021239054.1">
    <property type="nucleotide sequence ID" value="NZ_ATHO01000131.1"/>
</dbReference>
<dbReference type="EMBL" id="ATHO01000131">
    <property type="protein sequence ID" value="EQB03844.1"/>
    <property type="molecule type" value="Genomic_DNA"/>
</dbReference>
<gene>
    <name evidence="6" type="ORF">L288_14690</name>
</gene>
<dbReference type="InterPro" id="IPR000847">
    <property type="entry name" value="LysR_HTH_N"/>
</dbReference>
<dbReference type="Pfam" id="PF00126">
    <property type="entry name" value="HTH_1"/>
    <property type="match status" value="1"/>
</dbReference>
<keyword evidence="2" id="KW-0805">Transcription regulation</keyword>
<dbReference type="SUPFAM" id="SSF46785">
    <property type="entry name" value="Winged helix' DNA-binding domain"/>
    <property type="match status" value="1"/>
</dbReference>
<evidence type="ECO:0000313" key="6">
    <source>
        <dbReference type="EMBL" id="EQB03844.1"/>
    </source>
</evidence>
<dbReference type="PANTHER" id="PTHR30118">
    <property type="entry name" value="HTH-TYPE TRANSCRIPTIONAL REGULATOR LEUO-RELATED"/>
    <property type="match status" value="1"/>
</dbReference>
<dbReference type="PROSITE" id="PS50931">
    <property type="entry name" value="HTH_LYSR"/>
    <property type="match status" value="1"/>
</dbReference>
<dbReference type="AlphaFoldDB" id="T0I2J6"/>
<dbReference type="InterPro" id="IPR005119">
    <property type="entry name" value="LysR_subst-bd"/>
</dbReference>
<organism evidence="6 7">
    <name type="scientific">Sphingobium quisquiliarum P25</name>
    <dbReference type="NCBI Taxonomy" id="1329909"/>
    <lineage>
        <taxon>Bacteria</taxon>
        <taxon>Pseudomonadati</taxon>
        <taxon>Pseudomonadota</taxon>
        <taxon>Alphaproteobacteria</taxon>
        <taxon>Sphingomonadales</taxon>
        <taxon>Sphingomonadaceae</taxon>
        <taxon>Sphingobium</taxon>
    </lineage>
</organism>
<evidence type="ECO:0000256" key="4">
    <source>
        <dbReference type="ARBA" id="ARBA00023163"/>
    </source>
</evidence>
<feature type="domain" description="HTH lysR-type" evidence="5">
    <location>
        <begin position="3"/>
        <end position="60"/>
    </location>
</feature>
<dbReference type="Gene3D" id="1.10.10.10">
    <property type="entry name" value="Winged helix-like DNA-binding domain superfamily/Winged helix DNA-binding domain"/>
    <property type="match status" value="1"/>
</dbReference>
<dbReference type="SUPFAM" id="SSF53850">
    <property type="entry name" value="Periplasmic binding protein-like II"/>
    <property type="match status" value="1"/>
</dbReference>
<evidence type="ECO:0000256" key="3">
    <source>
        <dbReference type="ARBA" id="ARBA00023125"/>
    </source>
</evidence>
<keyword evidence="4" id="KW-0804">Transcription</keyword>
<dbReference type="CDD" id="cd08459">
    <property type="entry name" value="PBP2_DntR_NahR_LinR_like"/>
    <property type="match status" value="1"/>
</dbReference>
<dbReference type="InterPro" id="IPR036390">
    <property type="entry name" value="WH_DNA-bd_sf"/>
</dbReference>
<evidence type="ECO:0000313" key="7">
    <source>
        <dbReference type="Proteomes" id="UP000015525"/>
    </source>
</evidence>
<dbReference type="Proteomes" id="UP000015525">
    <property type="component" value="Unassembled WGS sequence"/>
</dbReference>
<dbReference type="InterPro" id="IPR050389">
    <property type="entry name" value="LysR-type_TF"/>
</dbReference>
<dbReference type="GO" id="GO:0003700">
    <property type="term" value="F:DNA-binding transcription factor activity"/>
    <property type="evidence" value="ECO:0007669"/>
    <property type="project" value="InterPro"/>
</dbReference>
<keyword evidence="3" id="KW-0238">DNA-binding</keyword>
<dbReference type="PATRIC" id="fig|1329909.3.peg.2829"/>
<dbReference type="Gene3D" id="3.40.190.10">
    <property type="entry name" value="Periplasmic binding protein-like II"/>
    <property type="match status" value="2"/>
</dbReference>
<reference evidence="6 7" key="1">
    <citation type="journal article" date="2013" name="Genome Announc.">
        <title>Draft Genome Sequence of Sphingobium quisquiliarum Strain P25T, a Novel Hexachlorocyclohexane (HCH)-Degrading Bacterium Isolated from an HCH Dumpsite.</title>
        <authorList>
            <person name="Kumar Singh A."/>
            <person name="Sangwan N."/>
            <person name="Sharma A."/>
            <person name="Gupta V."/>
            <person name="Khurana J.P."/>
            <person name="Lal R."/>
        </authorList>
    </citation>
    <scope>NUCLEOTIDE SEQUENCE [LARGE SCALE GENOMIC DNA]</scope>
    <source>
        <strain evidence="6 7">P25</strain>
    </source>
</reference>
<comment type="similarity">
    <text evidence="1">Belongs to the LysR transcriptional regulatory family.</text>
</comment>
<dbReference type="Pfam" id="PF03466">
    <property type="entry name" value="LysR_substrate"/>
    <property type="match status" value="1"/>
</dbReference>
<evidence type="ECO:0000256" key="1">
    <source>
        <dbReference type="ARBA" id="ARBA00009437"/>
    </source>
</evidence>
<dbReference type="InterPro" id="IPR036388">
    <property type="entry name" value="WH-like_DNA-bd_sf"/>
</dbReference>
<protein>
    <recommendedName>
        <fullName evidence="5">HTH lysR-type domain-containing protein</fullName>
    </recommendedName>
</protein>
<dbReference type="PRINTS" id="PR00039">
    <property type="entry name" value="HTHLYSR"/>
</dbReference>
<keyword evidence="7" id="KW-1185">Reference proteome</keyword>
<name>T0I2J6_9SPHN</name>
<dbReference type="GO" id="GO:0003677">
    <property type="term" value="F:DNA binding"/>
    <property type="evidence" value="ECO:0007669"/>
    <property type="project" value="UniProtKB-KW"/>
</dbReference>
<evidence type="ECO:0000256" key="2">
    <source>
        <dbReference type="ARBA" id="ARBA00023015"/>
    </source>
</evidence>
<dbReference type="PANTHER" id="PTHR30118:SF15">
    <property type="entry name" value="TRANSCRIPTIONAL REGULATORY PROTEIN"/>
    <property type="match status" value="1"/>
</dbReference>
<comment type="caution">
    <text evidence="6">The sequence shown here is derived from an EMBL/GenBank/DDBJ whole genome shotgun (WGS) entry which is preliminary data.</text>
</comment>
<proteinExistence type="inferred from homology"/>
<sequence>MNLDLNLLRILPVLAQTSSVTRAAHLLGMSQSGLSSALSRLRGQLGDPLFVQTNSGMQPTDLAQRLISTASHMVAQIERDLEETATLAPEMLEQEFVISMGDAAEPTILPPLIQRMRREHAGANVRSVTLEPEELPARMGDGSVEVAVGFYPELEQDSFHRQTLYEQTFVCLVAADHQVRSDELTWDEFTSYGHVAVASHSRSMPLFEKALRTQGHNRRIVLRTQHLLSLPFIVEVTDFIATVPLSLALLLAKSNRVRIVKPPFNPPVFTVHQYWHSRFDGQPRSRWLRRNIAALSSERSKWLERIEYFAAASGEAGVTEDGRS</sequence>